<name>A0A6H0X694_9CAUD</name>
<dbReference type="EMBL" id="MT254578">
    <property type="protein sequence ID" value="QIW89816.1"/>
    <property type="molecule type" value="Genomic_DNA"/>
</dbReference>
<proteinExistence type="predicted"/>
<keyword evidence="1" id="KW-1133">Transmembrane helix</keyword>
<keyword evidence="3" id="KW-1185">Reference proteome</keyword>
<evidence type="ECO:0000256" key="1">
    <source>
        <dbReference type="SAM" id="Phobius"/>
    </source>
</evidence>
<gene>
    <name evidence="2" type="ORF">Izhevsk_135</name>
</gene>
<protein>
    <submittedName>
        <fullName evidence="2">Uncharacterized protein</fullName>
    </submittedName>
</protein>
<reference evidence="2 3" key="1">
    <citation type="submission" date="2020-03" db="EMBL/GenBank/DDBJ databases">
        <authorList>
            <person name="Skorynina A."/>
            <person name="Kazantseva O."/>
            <person name="Baycher S."/>
            <person name="Piligrimova E."/>
            <person name="Kuliabin V."/>
            <person name="Shadrin A."/>
        </authorList>
    </citation>
    <scope>NUCLEOTIDE SEQUENCE [LARGE SCALE GENOMIC DNA]</scope>
</reference>
<feature type="transmembrane region" description="Helical" evidence="1">
    <location>
        <begin position="21"/>
        <end position="45"/>
    </location>
</feature>
<keyword evidence="1" id="KW-0472">Membrane</keyword>
<organism evidence="2 3">
    <name type="scientific">Bacillus phage Izhevsk</name>
    <dbReference type="NCBI Taxonomy" id="2724322"/>
    <lineage>
        <taxon>Viruses</taxon>
        <taxon>Duplodnaviria</taxon>
        <taxon>Heunggongvirae</taxon>
        <taxon>Uroviricota</taxon>
        <taxon>Caudoviricetes</taxon>
        <taxon>Joanripponvirinae</taxon>
        <taxon>Tsamsavirus</taxon>
        <taxon>Tsamsavirus izhevsk</taxon>
    </lineage>
</organism>
<evidence type="ECO:0000313" key="2">
    <source>
        <dbReference type="EMBL" id="QIW89816.1"/>
    </source>
</evidence>
<accession>A0A6H0X694</accession>
<sequence>MKKKLKHFFLETKTGKWIMKSLAVLNTLEGVIHLVVAGVGAWGLIDIQAYDIRAWTPVVENFIFGIFSILTGYALGSTGHHHG</sequence>
<dbReference type="Proteomes" id="UP000503405">
    <property type="component" value="Segment"/>
</dbReference>
<keyword evidence="1" id="KW-0812">Transmembrane</keyword>
<evidence type="ECO:0000313" key="3">
    <source>
        <dbReference type="Proteomes" id="UP000503405"/>
    </source>
</evidence>
<feature type="transmembrane region" description="Helical" evidence="1">
    <location>
        <begin position="57"/>
        <end position="76"/>
    </location>
</feature>